<dbReference type="AlphaFoldDB" id="A0A2C6KAK8"/>
<dbReference type="RefSeq" id="XP_067916781.1">
    <property type="nucleotide sequence ID" value="XM_068071244.1"/>
</dbReference>
<dbReference type="OrthoDB" id="5857104at2759"/>
<dbReference type="EMBL" id="MIGC01009855">
    <property type="protein sequence ID" value="PHJ15047.1"/>
    <property type="molecule type" value="Genomic_DNA"/>
</dbReference>
<dbReference type="Proteomes" id="UP000221165">
    <property type="component" value="Unassembled WGS sequence"/>
</dbReference>
<name>A0A2C6KAK8_9APIC</name>
<evidence type="ECO:0000313" key="3">
    <source>
        <dbReference type="Proteomes" id="UP000221165"/>
    </source>
</evidence>
<evidence type="ECO:0000256" key="1">
    <source>
        <dbReference type="SAM" id="MobiDB-lite"/>
    </source>
</evidence>
<dbReference type="Gene3D" id="3.40.50.10810">
    <property type="entry name" value="Tandem AAA-ATPase domain"/>
    <property type="match status" value="1"/>
</dbReference>
<dbReference type="PANTHER" id="PTHR10799">
    <property type="entry name" value="SNF2/RAD54 HELICASE FAMILY"/>
    <property type="match status" value="1"/>
</dbReference>
<sequence length="146" mass="16434">GRSSFLYSLSSSQDAKKNDANEEDKKKKKGEEGEQEGGKKDSREKAGEGGPGGGEEDSVRKKDEIASSSLSSYLQSKERYYRLTHANREEITELPTCLKGGKLRAYQMEGLNWMVSLYCSGLNGILSREELLIPEIMERMMWRNNS</sequence>
<proteinExistence type="predicted"/>
<dbReference type="GeneID" id="94434455"/>
<evidence type="ECO:0000313" key="2">
    <source>
        <dbReference type="EMBL" id="PHJ15047.1"/>
    </source>
</evidence>
<dbReference type="InterPro" id="IPR038718">
    <property type="entry name" value="SNF2-like_sf"/>
</dbReference>
<keyword evidence="3" id="KW-1185">Reference proteome</keyword>
<gene>
    <name evidence="2" type="ORF">CSUI_011143</name>
</gene>
<accession>A0A2C6KAK8</accession>
<reference evidence="2 3" key="1">
    <citation type="journal article" date="2017" name="Int. J. Parasitol.">
        <title>The genome of the protozoan parasite Cystoisospora suis and a reverse vaccinology approach to identify vaccine candidates.</title>
        <authorList>
            <person name="Palmieri N."/>
            <person name="Shrestha A."/>
            <person name="Ruttkowski B."/>
            <person name="Beck T."/>
            <person name="Vogl C."/>
            <person name="Tomley F."/>
            <person name="Blake D.P."/>
            <person name="Joachim A."/>
        </authorList>
    </citation>
    <scope>NUCLEOTIDE SEQUENCE [LARGE SCALE GENOMIC DNA]</scope>
    <source>
        <strain evidence="2 3">Wien I</strain>
    </source>
</reference>
<organism evidence="2 3">
    <name type="scientific">Cystoisospora suis</name>
    <dbReference type="NCBI Taxonomy" id="483139"/>
    <lineage>
        <taxon>Eukaryota</taxon>
        <taxon>Sar</taxon>
        <taxon>Alveolata</taxon>
        <taxon>Apicomplexa</taxon>
        <taxon>Conoidasida</taxon>
        <taxon>Coccidia</taxon>
        <taxon>Eucoccidiorida</taxon>
        <taxon>Eimeriorina</taxon>
        <taxon>Sarcocystidae</taxon>
        <taxon>Cystoisospora</taxon>
    </lineage>
</organism>
<dbReference type="VEuPathDB" id="ToxoDB:CSUI_011143"/>
<protein>
    <submittedName>
        <fullName evidence="2">Transcription regulatory protein</fullName>
    </submittedName>
</protein>
<feature type="compositionally biased region" description="Basic and acidic residues" evidence="1">
    <location>
        <begin position="14"/>
        <end position="47"/>
    </location>
</feature>
<feature type="non-terminal residue" evidence="2">
    <location>
        <position position="1"/>
    </location>
</feature>
<feature type="compositionally biased region" description="Low complexity" evidence="1">
    <location>
        <begin position="1"/>
        <end position="12"/>
    </location>
</feature>
<comment type="caution">
    <text evidence="2">The sequence shown here is derived from an EMBL/GenBank/DDBJ whole genome shotgun (WGS) entry which is preliminary data.</text>
</comment>
<feature type="region of interest" description="Disordered" evidence="1">
    <location>
        <begin position="1"/>
        <end position="71"/>
    </location>
</feature>